<sequence length="600" mass="67446">MRRPHTRSRGGCRACRSRKVRCDQQRPQCGQCERLRRACDWTPHWRFVDSTKDVEEHYAVVNHRDLAAFRAPVLMNAHLEWHMEVDKEILSEEGDPATKAYVDSPVSNPHSSGYDDQSSASDHDHVSSPSSPQASPSATSAADNPPSVSSNELCLRTRSPEHLSAYHIQRDLMNYGTGSEDTSRHLVLFDTVICRKIMPMAVRFGLESENGENVVSTAARNFTPLHHAICAITLLHSGLSNERSELIAGSLNYYHQSISACRATPLQDSDAPFYLHFVLLMYELAFARVTLQENGGYWTLHMNCLAKLVHSPPTSKPVSRLKAYLSWYTLLLDSQSATAGYLESGAYLEAFFNHACTLPFWPIAPSVEKTFSGKDMMAIFLRVHKISLLIFTMFAKQSRISLQMRQEQTDGQSTAISRQYQISKLSSHENSAWNAVQSDIFGKVDQPTFLREQASIVRITFQFAQLQYAILRLNLYTSMYAKQRLECKEYSEEIAIHCSMIIETIYGILSTSTSENHHLAPGLFIAGYATKRQSEKDAALALLRSMNRFGLSTAIGKVQHLLELVVAEQNRRVSLGKDADEVDWHDVAGDHGIRIVVLGM</sequence>
<dbReference type="Pfam" id="PF00172">
    <property type="entry name" value="Zn_clus"/>
    <property type="match status" value="1"/>
</dbReference>
<dbReference type="GO" id="GO:0000976">
    <property type="term" value="F:transcription cis-regulatory region binding"/>
    <property type="evidence" value="ECO:0007669"/>
    <property type="project" value="TreeGrafter"/>
</dbReference>
<dbReference type="PANTHER" id="PTHR37534">
    <property type="entry name" value="TRANSCRIPTIONAL ACTIVATOR PROTEIN UGA3"/>
    <property type="match status" value="1"/>
</dbReference>
<evidence type="ECO:0000259" key="3">
    <source>
        <dbReference type="PROSITE" id="PS50048"/>
    </source>
</evidence>
<accession>A0A9P4IQ51</accession>
<dbReference type="GO" id="GO:0045944">
    <property type="term" value="P:positive regulation of transcription by RNA polymerase II"/>
    <property type="evidence" value="ECO:0007669"/>
    <property type="project" value="TreeGrafter"/>
</dbReference>
<evidence type="ECO:0000256" key="1">
    <source>
        <dbReference type="ARBA" id="ARBA00023242"/>
    </source>
</evidence>
<dbReference type="Gene3D" id="4.10.240.10">
    <property type="entry name" value="Zn(2)-C6 fungal-type DNA-binding domain"/>
    <property type="match status" value="1"/>
</dbReference>
<dbReference type="SUPFAM" id="SSF57701">
    <property type="entry name" value="Zn2/Cys6 DNA-binding domain"/>
    <property type="match status" value="1"/>
</dbReference>
<dbReference type="PROSITE" id="PS50048">
    <property type="entry name" value="ZN2_CY6_FUNGAL_2"/>
    <property type="match status" value="1"/>
</dbReference>
<dbReference type="InterPro" id="IPR036864">
    <property type="entry name" value="Zn2-C6_fun-type_DNA-bd_sf"/>
</dbReference>
<organism evidence="4 5">
    <name type="scientific">Myriangium duriaei CBS 260.36</name>
    <dbReference type="NCBI Taxonomy" id="1168546"/>
    <lineage>
        <taxon>Eukaryota</taxon>
        <taxon>Fungi</taxon>
        <taxon>Dikarya</taxon>
        <taxon>Ascomycota</taxon>
        <taxon>Pezizomycotina</taxon>
        <taxon>Dothideomycetes</taxon>
        <taxon>Dothideomycetidae</taxon>
        <taxon>Myriangiales</taxon>
        <taxon>Myriangiaceae</taxon>
        <taxon>Myriangium</taxon>
    </lineage>
</organism>
<dbReference type="GO" id="GO:0000981">
    <property type="term" value="F:DNA-binding transcription factor activity, RNA polymerase II-specific"/>
    <property type="evidence" value="ECO:0007669"/>
    <property type="project" value="InterPro"/>
</dbReference>
<evidence type="ECO:0000313" key="4">
    <source>
        <dbReference type="EMBL" id="KAF2147646.1"/>
    </source>
</evidence>
<feature type="region of interest" description="Disordered" evidence="2">
    <location>
        <begin position="98"/>
        <end position="152"/>
    </location>
</feature>
<feature type="domain" description="Zn(2)-C6 fungal-type" evidence="3">
    <location>
        <begin position="11"/>
        <end position="41"/>
    </location>
</feature>
<dbReference type="GO" id="GO:0008270">
    <property type="term" value="F:zinc ion binding"/>
    <property type="evidence" value="ECO:0007669"/>
    <property type="project" value="InterPro"/>
</dbReference>
<dbReference type="OrthoDB" id="3598904at2759"/>
<evidence type="ECO:0000256" key="2">
    <source>
        <dbReference type="SAM" id="MobiDB-lite"/>
    </source>
</evidence>
<dbReference type="CDD" id="cd00067">
    <property type="entry name" value="GAL4"/>
    <property type="match status" value="1"/>
</dbReference>
<dbReference type="InterPro" id="IPR001138">
    <property type="entry name" value="Zn2Cys6_DnaBD"/>
</dbReference>
<dbReference type="SMART" id="SM00066">
    <property type="entry name" value="GAL4"/>
    <property type="match status" value="1"/>
</dbReference>
<dbReference type="AlphaFoldDB" id="A0A9P4IQ51"/>
<dbReference type="PANTHER" id="PTHR37534:SF49">
    <property type="entry name" value="LYSINE BIOSYNTHESIS REGULATORY PROTEIN LYS14"/>
    <property type="match status" value="1"/>
</dbReference>
<gene>
    <name evidence="4" type="ORF">K461DRAFT_283250</name>
</gene>
<evidence type="ECO:0000313" key="5">
    <source>
        <dbReference type="Proteomes" id="UP000799439"/>
    </source>
</evidence>
<reference evidence="4" key="1">
    <citation type="journal article" date="2020" name="Stud. Mycol.">
        <title>101 Dothideomycetes genomes: a test case for predicting lifestyles and emergence of pathogens.</title>
        <authorList>
            <person name="Haridas S."/>
            <person name="Albert R."/>
            <person name="Binder M."/>
            <person name="Bloem J."/>
            <person name="Labutti K."/>
            <person name="Salamov A."/>
            <person name="Andreopoulos B."/>
            <person name="Baker S."/>
            <person name="Barry K."/>
            <person name="Bills G."/>
            <person name="Bluhm B."/>
            <person name="Cannon C."/>
            <person name="Castanera R."/>
            <person name="Culley D."/>
            <person name="Daum C."/>
            <person name="Ezra D."/>
            <person name="Gonzalez J."/>
            <person name="Henrissat B."/>
            <person name="Kuo A."/>
            <person name="Liang C."/>
            <person name="Lipzen A."/>
            <person name="Lutzoni F."/>
            <person name="Magnuson J."/>
            <person name="Mondo S."/>
            <person name="Nolan M."/>
            <person name="Ohm R."/>
            <person name="Pangilinan J."/>
            <person name="Park H.-J."/>
            <person name="Ramirez L."/>
            <person name="Alfaro M."/>
            <person name="Sun H."/>
            <person name="Tritt A."/>
            <person name="Yoshinaga Y."/>
            <person name="Zwiers L.-H."/>
            <person name="Turgeon B."/>
            <person name="Goodwin S."/>
            <person name="Spatafora J."/>
            <person name="Crous P."/>
            <person name="Grigoriev I."/>
        </authorList>
    </citation>
    <scope>NUCLEOTIDE SEQUENCE</scope>
    <source>
        <strain evidence="4">CBS 260.36</strain>
    </source>
</reference>
<comment type="caution">
    <text evidence="4">The sequence shown here is derived from an EMBL/GenBank/DDBJ whole genome shotgun (WGS) entry which is preliminary data.</text>
</comment>
<protein>
    <recommendedName>
        <fullName evidence="3">Zn(2)-C6 fungal-type domain-containing protein</fullName>
    </recommendedName>
</protein>
<keyword evidence="5" id="KW-1185">Reference proteome</keyword>
<dbReference type="GO" id="GO:0005634">
    <property type="term" value="C:nucleus"/>
    <property type="evidence" value="ECO:0007669"/>
    <property type="project" value="TreeGrafter"/>
</dbReference>
<feature type="compositionally biased region" description="Low complexity" evidence="2">
    <location>
        <begin position="127"/>
        <end position="142"/>
    </location>
</feature>
<proteinExistence type="predicted"/>
<keyword evidence="1" id="KW-0539">Nucleus</keyword>
<dbReference type="Proteomes" id="UP000799439">
    <property type="component" value="Unassembled WGS sequence"/>
</dbReference>
<name>A0A9P4IQ51_9PEZI</name>
<dbReference type="PROSITE" id="PS00463">
    <property type="entry name" value="ZN2_CY6_FUNGAL_1"/>
    <property type="match status" value="1"/>
</dbReference>
<dbReference type="EMBL" id="ML996095">
    <property type="protein sequence ID" value="KAF2147646.1"/>
    <property type="molecule type" value="Genomic_DNA"/>
</dbReference>